<dbReference type="OMA" id="SEYTYHE"/>
<dbReference type="HOGENOM" id="CLU_054623_1_1_1"/>
<dbReference type="AlphaFoldDB" id="A0A084FWI7"/>
<keyword evidence="2" id="KW-1185">Reference proteome</keyword>
<dbReference type="EMBL" id="JOWA01000154">
    <property type="protein sequence ID" value="KEZ39449.1"/>
    <property type="molecule type" value="Genomic_DNA"/>
</dbReference>
<accession>A0A084FWI7</accession>
<name>A0A084FWI7_PSEDA</name>
<evidence type="ECO:0000313" key="1">
    <source>
        <dbReference type="EMBL" id="KEZ39449.1"/>
    </source>
</evidence>
<comment type="caution">
    <text evidence="1">The sequence shown here is derived from an EMBL/GenBank/DDBJ whole genome shotgun (WGS) entry which is preliminary data.</text>
</comment>
<organism evidence="1 2">
    <name type="scientific">Pseudallescheria apiosperma</name>
    <name type="common">Scedosporium apiospermum</name>
    <dbReference type="NCBI Taxonomy" id="563466"/>
    <lineage>
        <taxon>Eukaryota</taxon>
        <taxon>Fungi</taxon>
        <taxon>Dikarya</taxon>
        <taxon>Ascomycota</taxon>
        <taxon>Pezizomycotina</taxon>
        <taxon>Sordariomycetes</taxon>
        <taxon>Hypocreomycetidae</taxon>
        <taxon>Microascales</taxon>
        <taxon>Microascaceae</taxon>
        <taxon>Scedosporium</taxon>
    </lineage>
</organism>
<proteinExistence type="predicted"/>
<dbReference type="KEGG" id="sapo:SAPIO_CDS10174"/>
<dbReference type="VEuPathDB" id="FungiDB:SAPIO_CDS10174"/>
<dbReference type="RefSeq" id="XP_016639248.1">
    <property type="nucleotide sequence ID" value="XM_016783813.1"/>
</dbReference>
<protein>
    <submittedName>
        <fullName evidence="1">Uncharacterized protein</fullName>
    </submittedName>
</protein>
<reference evidence="1 2" key="1">
    <citation type="journal article" date="2014" name="Genome Announc.">
        <title>Draft genome sequence of the pathogenic fungus Scedosporium apiospermum.</title>
        <authorList>
            <person name="Vandeputte P."/>
            <person name="Ghamrawi S."/>
            <person name="Rechenmann M."/>
            <person name="Iltis A."/>
            <person name="Giraud S."/>
            <person name="Fleury M."/>
            <person name="Thornton C."/>
            <person name="Delhaes L."/>
            <person name="Meyer W."/>
            <person name="Papon N."/>
            <person name="Bouchara J.P."/>
        </authorList>
    </citation>
    <scope>NUCLEOTIDE SEQUENCE [LARGE SCALE GENOMIC DNA]</scope>
    <source>
        <strain evidence="1 2">IHEM 14462</strain>
    </source>
</reference>
<evidence type="ECO:0000313" key="2">
    <source>
        <dbReference type="Proteomes" id="UP000028545"/>
    </source>
</evidence>
<dbReference type="OrthoDB" id="5346581at2759"/>
<dbReference type="Proteomes" id="UP000028545">
    <property type="component" value="Unassembled WGS sequence"/>
</dbReference>
<gene>
    <name evidence="1" type="ORF">SAPIO_CDS10174</name>
</gene>
<dbReference type="GeneID" id="27719344"/>
<sequence length="228" mass="26748">MSGYRLHIGLDEEQTERLVKQLQESARVDYDQRLVRAYRKALEDTKMFNLRLIELVATAVHQLGAIVYQMNLRLHDGDVDSVVNWSMPPDLWGNVWEVPKPPPALFNLPHYGAHDIYPEGAADMVGYWTEDRILGGVVMFKSQYYGRRRDAQCLYPFLSRKKLPSLESCPLPILPNKENVVRIDVHEATLHHRVYRDVWERRPLSLREIESLQRRPRAEVDYPEMRAR</sequence>